<feature type="transmembrane region" description="Helical" evidence="1">
    <location>
        <begin position="75"/>
        <end position="98"/>
    </location>
</feature>
<protein>
    <submittedName>
        <fullName evidence="2">DUF1275 domain-containing protein</fullName>
    </submittedName>
</protein>
<dbReference type="Proteomes" id="UP000325211">
    <property type="component" value="Chromosome"/>
</dbReference>
<feature type="transmembrane region" description="Helical" evidence="1">
    <location>
        <begin position="171"/>
        <end position="191"/>
    </location>
</feature>
<gene>
    <name evidence="2" type="ORF">DEJ50_30865</name>
</gene>
<reference evidence="2 3" key="1">
    <citation type="submission" date="2018-05" db="EMBL/GenBank/DDBJ databases">
        <title>Streptomyces venezuelae.</title>
        <authorList>
            <person name="Kim W."/>
            <person name="Lee N."/>
            <person name="Cho B.-K."/>
        </authorList>
    </citation>
    <scope>NUCLEOTIDE SEQUENCE [LARGE SCALE GENOMIC DNA]</scope>
    <source>
        <strain evidence="2 3">ATCC 21782</strain>
    </source>
</reference>
<feature type="transmembrane region" description="Helical" evidence="1">
    <location>
        <begin position="34"/>
        <end position="63"/>
    </location>
</feature>
<dbReference type="InterPro" id="IPR010699">
    <property type="entry name" value="DUF1275"/>
</dbReference>
<name>A0A5P2DF73_STRVZ</name>
<dbReference type="AlphaFoldDB" id="A0A5P2DF73"/>
<keyword evidence="1" id="KW-1133">Transmembrane helix</keyword>
<sequence length="221" mass="22595">MAVLTLATGMLEAASLLALGPVFTAMQTGNVLFFAFGTVGAGGLSTVAPATSLVAFVVGAVAGARVEWRLEEQRFRWFLIALLWEAGMVAVAAVTAWGLEPVRSAPSGRHLATIAVLSAAMGVRNVTAMRVSVPDMPTTLVTRAMTAFVGGSLLGHDPAFGHTRGATARRAGSVVAMFAGGLVGAACLHHGVPVHILLLGAAGLALLTGLAYLPFPHRLSS</sequence>
<dbReference type="EMBL" id="CP029190">
    <property type="protein sequence ID" value="QES52778.1"/>
    <property type="molecule type" value="Genomic_DNA"/>
</dbReference>
<evidence type="ECO:0000256" key="1">
    <source>
        <dbReference type="SAM" id="Phobius"/>
    </source>
</evidence>
<dbReference type="Pfam" id="PF06912">
    <property type="entry name" value="DUF1275"/>
    <property type="match status" value="1"/>
</dbReference>
<evidence type="ECO:0000313" key="2">
    <source>
        <dbReference type="EMBL" id="QES52778.1"/>
    </source>
</evidence>
<keyword evidence="1" id="KW-0472">Membrane</keyword>
<dbReference type="PANTHER" id="PTHR37488:SF2">
    <property type="entry name" value="DUF1275 DOMAIN-CONTAINING PROTEIN"/>
    <property type="match status" value="1"/>
</dbReference>
<feature type="transmembrane region" description="Helical" evidence="1">
    <location>
        <begin position="197"/>
        <end position="215"/>
    </location>
</feature>
<dbReference type="OrthoDB" id="4272751at2"/>
<feature type="transmembrane region" description="Helical" evidence="1">
    <location>
        <begin position="110"/>
        <end position="127"/>
    </location>
</feature>
<dbReference type="PANTHER" id="PTHR37488">
    <property type="entry name" value="DUF1275 DOMAIN-CONTAINING PROTEIN"/>
    <property type="match status" value="1"/>
</dbReference>
<evidence type="ECO:0000313" key="3">
    <source>
        <dbReference type="Proteomes" id="UP000325211"/>
    </source>
</evidence>
<keyword evidence="1" id="KW-0812">Transmembrane</keyword>
<proteinExistence type="predicted"/>
<organism evidence="2 3">
    <name type="scientific">Streptomyces venezuelae</name>
    <dbReference type="NCBI Taxonomy" id="54571"/>
    <lineage>
        <taxon>Bacteria</taxon>
        <taxon>Bacillati</taxon>
        <taxon>Actinomycetota</taxon>
        <taxon>Actinomycetes</taxon>
        <taxon>Kitasatosporales</taxon>
        <taxon>Streptomycetaceae</taxon>
        <taxon>Streptomyces</taxon>
    </lineage>
</organism>
<accession>A0A5P2DF73</accession>